<dbReference type="Pfam" id="PF13561">
    <property type="entry name" value="adh_short_C2"/>
    <property type="match status" value="1"/>
</dbReference>
<dbReference type="SUPFAM" id="SSF51735">
    <property type="entry name" value="NAD(P)-binding Rossmann-fold domains"/>
    <property type="match status" value="1"/>
</dbReference>
<sequence>MEAKLGLITGGSRGLGRDMAIHLAKEGHDVILTYNSDQQNALATAEEVENLGQRAYIFQLDSRHVKGFDKFIAAVMKALEKDGRTQKIDFLINNAGTALYANFLDTTEEQIDEMFLIHYKAVFFLTQKLIPYLHDGGRIINISSGLARFSFPGSSGYASMKGAVEVLTRYLAKELGARKIAVNVVAPGAIETDFGGGRTRDDATINANIAAATALGRVGLPEDIGPVVAFLCSEGAGWINGQRIEVSGGMLL</sequence>
<evidence type="ECO:0000313" key="3">
    <source>
        <dbReference type="EMBL" id="GHE32981.1"/>
    </source>
</evidence>
<dbReference type="Gene3D" id="3.40.50.720">
    <property type="entry name" value="NAD(P)-binding Rossmann-like Domain"/>
    <property type="match status" value="1"/>
</dbReference>
<keyword evidence="2" id="KW-0560">Oxidoreductase</keyword>
<proteinExistence type="inferred from homology"/>
<gene>
    <name evidence="3" type="ORF">GCM10017764_15010</name>
</gene>
<name>A0ABQ3HVX4_9SPHI</name>
<comment type="similarity">
    <text evidence="1">Belongs to the short-chain dehydrogenases/reductases (SDR) family.</text>
</comment>
<dbReference type="PANTHER" id="PTHR43639:SF1">
    <property type="entry name" value="SHORT-CHAIN DEHYDROGENASE_REDUCTASE FAMILY PROTEIN"/>
    <property type="match status" value="1"/>
</dbReference>
<dbReference type="Proteomes" id="UP000620550">
    <property type="component" value="Unassembled WGS sequence"/>
</dbReference>
<evidence type="ECO:0000256" key="1">
    <source>
        <dbReference type="ARBA" id="ARBA00006484"/>
    </source>
</evidence>
<evidence type="ECO:0000313" key="4">
    <source>
        <dbReference type="Proteomes" id="UP000620550"/>
    </source>
</evidence>
<protein>
    <submittedName>
        <fullName evidence="3">Short-chain dehydrogenase</fullName>
    </submittedName>
</protein>
<accession>A0ABQ3HVX4</accession>
<reference evidence="4" key="1">
    <citation type="journal article" date="2019" name="Int. J. Syst. Evol. Microbiol.">
        <title>The Global Catalogue of Microorganisms (GCM) 10K type strain sequencing project: providing services to taxonomists for standard genome sequencing and annotation.</title>
        <authorList>
            <consortium name="The Broad Institute Genomics Platform"/>
            <consortium name="The Broad Institute Genome Sequencing Center for Infectious Disease"/>
            <person name="Wu L."/>
            <person name="Ma J."/>
        </authorList>
    </citation>
    <scope>NUCLEOTIDE SEQUENCE [LARGE SCALE GENOMIC DNA]</scope>
    <source>
        <strain evidence="4">CGMCC 1.12966</strain>
    </source>
</reference>
<dbReference type="PRINTS" id="PR00080">
    <property type="entry name" value="SDRFAMILY"/>
</dbReference>
<dbReference type="InterPro" id="IPR002347">
    <property type="entry name" value="SDR_fam"/>
</dbReference>
<dbReference type="PANTHER" id="PTHR43639">
    <property type="entry name" value="OXIDOREDUCTASE, SHORT-CHAIN DEHYDROGENASE/REDUCTASE FAMILY (AFU_ORTHOLOGUE AFUA_5G02870)"/>
    <property type="match status" value="1"/>
</dbReference>
<organism evidence="3 4">
    <name type="scientific">Sphingobacterium griseoflavum</name>
    <dbReference type="NCBI Taxonomy" id="1474952"/>
    <lineage>
        <taxon>Bacteria</taxon>
        <taxon>Pseudomonadati</taxon>
        <taxon>Bacteroidota</taxon>
        <taxon>Sphingobacteriia</taxon>
        <taxon>Sphingobacteriales</taxon>
        <taxon>Sphingobacteriaceae</taxon>
        <taxon>Sphingobacterium</taxon>
    </lineage>
</organism>
<evidence type="ECO:0000256" key="2">
    <source>
        <dbReference type="ARBA" id="ARBA00023002"/>
    </source>
</evidence>
<comment type="caution">
    <text evidence="3">The sequence shown here is derived from an EMBL/GenBank/DDBJ whole genome shotgun (WGS) entry which is preliminary data.</text>
</comment>
<dbReference type="EMBL" id="BNAF01000005">
    <property type="protein sequence ID" value="GHE32981.1"/>
    <property type="molecule type" value="Genomic_DNA"/>
</dbReference>
<dbReference type="InterPro" id="IPR036291">
    <property type="entry name" value="NAD(P)-bd_dom_sf"/>
</dbReference>
<dbReference type="PRINTS" id="PR00081">
    <property type="entry name" value="GDHRDH"/>
</dbReference>
<keyword evidence="4" id="KW-1185">Reference proteome</keyword>
<dbReference type="RefSeq" id="WP_189626034.1">
    <property type="nucleotide sequence ID" value="NZ_BNAF01000005.1"/>
</dbReference>